<dbReference type="InterPro" id="IPR017937">
    <property type="entry name" value="Thioredoxin_CS"/>
</dbReference>
<dbReference type="InterPro" id="IPR050553">
    <property type="entry name" value="Thioredoxin_ResA/DsbE_sf"/>
</dbReference>
<dbReference type="GO" id="GO:0016853">
    <property type="term" value="F:isomerase activity"/>
    <property type="evidence" value="ECO:0007669"/>
    <property type="project" value="UniProtKB-KW"/>
</dbReference>
<keyword evidence="9" id="KW-1185">Reference proteome</keyword>
<dbReference type="EMBL" id="FQZR01000002">
    <property type="protein sequence ID" value="SHI67142.1"/>
    <property type="molecule type" value="Genomic_DNA"/>
</dbReference>
<keyword evidence="7" id="KW-0413">Isomerase</keyword>
<comment type="subcellular location">
    <subcellularLocation>
        <location evidence="1">Cell envelope</location>
    </subcellularLocation>
</comment>
<keyword evidence="4" id="KW-0732">Signal</keyword>
<feature type="signal peptide" evidence="4">
    <location>
        <begin position="1"/>
        <end position="28"/>
    </location>
</feature>
<dbReference type="RefSeq" id="WP_020001751.1">
    <property type="nucleotide sequence ID" value="NZ_CP192219.1"/>
</dbReference>
<dbReference type="SUPFAM" id="SSF52833">
    <property type="entry name" value="Thioredoxin-like"/>
    <property type="match status" value="1"/>
</dbReference>
<reference evidence="7 8" key="1">
    <citation type="submission" date="2016-11" db="EMBL/GenBank/DDBJ databases">
        <authorList>
            <person name="Varghese N."/>
            <person name="Submissions S."/>
        </authorList>
    </citation>
    <scope>NUCLEOTIDE SEQUENCE [LARGE SCALE GENOMIC DNA]</scope>
    <source>
        <strain evidence="7 8">DSM 17919</strain>
    </source>
</reference>
<dbReference type="GO" id="GO:0017004">
    <property type="term" value="P:cytochrome complex assembly"/>
    <property type="evidence" value="ECO:0007669"/>
    <property type="project" value="UniProtKB-KW"/>
</dbReference>
<proteinExistence type="predicted"/>
<name>A0A8G2C7N0_9BACT</name>
<dbReference type="CDD" id="cd02966">
    <property type="entry name" value="TlpA_like_family"/>
    <property type="match status" value="1"/>
</dbReference>
<dbReference type="InterPro" id="IPR036249">
    <property type="entry name" value="Thioredoxin-like_sf"/>
</dbReference>
<keyword evidence="3" id="KW-0676">Redox-active center</keyword>
<evidence type="ECO:0000259" key="5">
    <source>
        <dbReference type="PROSITE" id="PS51352"/>
    </source>
</evidence>
<dbReference type="EMBL" id="JBFSOO010000001">
    <property type="protein sequence ID" value="MEZ6852173.1"/>
    <property type="molecule type" value="Genomic_DNA"/>
</dbReference>
<dbReference type="InterPro" id="IPR013740">
    <property type="entry name" value="Redoxin"/>
</dbReference>
<dbReference type="AlphaFoldDB" id="A0A8G2C7N0"/>
<dbReference type="PANTHER" id="PTHR42852">
    <property type="entry name" value="THIOL:DISULFIDE INTERCHANGE PROTEIN DSBE"/>
    <property type="match status" value="1"/>
</dbReference>
<evidence type="ECO:0000256" key="4">
    <source>
        <dbReference type="SAM" id="SignalP"/>
    </source>
</evidence>
<organism evidence="7 8">
    <name type="scientific">Halodesulfovibrio aestuarii</name>
    <dbReference type="NCBI Taxonomy" id="126333"/>
    <lineage>
        <taxon>Bacteria</taxon>
        <taxon>Pseudomonadati</taxon>
        <taxon>Thermodesulfobacteriota</taxon>
        <taxon>Desulfovibrionia</taxon>
        <taxon>Desulfovibrionales</taxon>
        <taxon>Desulfovibrionaceae</taxon>
        <taxon>Halodesulfovibrio</taxon>
    </lineage>
</organism>
<sequence length="163" mass="17749">MKSIKSIMRIAFLCTAFAVVLGVQSAVAEPLKKADTAEVIKLINSGKGKVTVVNFWASWCPPCREELPDLKKTRAAFSGDDLLLLGVSVDENAAAAEKAVKEFGLNYPVVLAESDVYETFGIKSIPRLLIYNTKGKLLVDHVGPVSFKDLKVLIDQVLKGKQK</sequence>
<dbReference type="Proteomes" id="UP001568358">
    <property type="component" value="Unassembled WGS sequence"/>
</dbReference>
<evidence type="ECO:0000313" key="6">
    <source>
        <dbReference type="EMBL" id="MEZ6852173.1"/>
    </source>
</evidence>
<evidence type="ECO:0000256" key="3">
    <source>
        <dbReference type="ARBA" id="ARBA00023284"/>
    </source>
</evidence>
<dbReference type="Pfam" id="PF08534">
    <property type="entry name" value="Redoxin"/>
    <property type="match status" value="1"/>
</dbReference>
<dbReference type="Gene3D" id="3.40.30.10">
    <property type="entry name" value="Glutaredoxin"/>
    <property type="match status" value="1"/>
</dbReference>
<comment type="caution">
    <text evidence="7">The sequence shown here is derived from an EMBL/GenBank/DDBJ whole genome shotgun (WGS) entry which is preliminary data.</text>
</comment>
<dbReference type="PANTHER" id="PTHR42852:SF13">
    <property type="entry name" value="PROTEIN DIPZ"/>
    <property type="match status" value="1"/>
</dbReference>
<dbReference type="PROSITE" id="PS00194">
    <property type="entry name" value="THIOREDOXIN_1"/>
    <property type="match status" value="1"/>
</dbReference>
<dbReference type="GO" id="GO:0016491">
    <property type="term" value="F:oxidoreductase activity"/>
    <property type="evidence" value="ECO:0007669"/>
    <property type="project" value="InterPro"/>
</dbReference>
<feature type="domain" description="Thioredoxin" evidence="5">
    <location>
        <begin position="28"/>
        <end position="159"/>
    </location>
</feature>
<keyword evidence="2" id="KW-0201">Cytochrome c-type biogenesis</keyword>
<evidence type="ECO:0000313" key="9">
    <source>
        <dbReference type="Proteomes" id="UP001568358"/>
    </source>
</evidence>
<evidence type="ECO:0000256" key="2">
    <source>
        <dbReference type="ARBA" id="ARBA00022748"/>
    </source>
</evidence>
<dbReference type="PROSITE" id="PS51352">
    <property type="entry name" value="THIOREDOXIN_2"/>
    <property type="match status" value="1"/>
</dbReference>
<gene>
    <name evidence="6" type="ORF">AB2Z07_01285</name>
    <name evidence="7" type="ORF">SAMN05660830_00626</name>
</gene>
<evidence type="ECO:0000256" key="1">
    <source>
        <dbReference type="ARBA" id="ARBA00004196"/>
    </source>
</evidence>
<evidence type="ECO:0000313" key="8">
    <source>
        <dbReference type="Proteomes" id="UP000184001"/>
    </source>
</evidence>
<evidence type="ECO:0000313" key="7">
    <source>
        <dbReference type="EMBL" id="SHI67142.1"/>
    </source>
</evidence>
<reference evidence="6 9" key="2">
    <citation type="submission" date="2024-07" db="EMBL/GenBank/DDBJ databases">
        <title>Active virus-host system and metabolic interactions in a Lokiarchaeon culture.</title>
        <authorList>
            <person name="Ponce Toledo R.I."/>
            <person name="Rodrigues Oliveira T."/>
            <person name="Schleper C."/>
        </authorList>
    </citation>
    <scope>NUCLEOTIDE SEQUENCE [LARGE SCALE GENOMIC DNA]</scope>
    <source>
        <strain evidence="6 9">B35</strain>
    </source>
</reference>
<dbReference type="Proteomes" id="UP000184001">
    <property type="component" value="Unassembled WGS sequence"/>
</dbReference>
<protein>
    <submittedName>
        <fullName evidence="7">Thiol-disulfide isomerase or thioredoxin</fullName>
    </submittedName>
    <submittedName>
        <fullName evidence="6">TlpA family protein disulfide reductase</fullName>
    </submittedName>
</protein>
<accession>A0A8G2C7N0</accession>
<dbReference type="InterPro" id="IPR013766">
    <property type="entry name" value="Thioredoxin_domain"/>
</dbReference>
<dbReference type="GO" id="GO:0030313">
    <property type="term" value="C:cell envelope"/>
    <property type="evidence" value="ECO:0007669"/>
    <property type="project" value="UniProtKB-SubCell"/>
</dbReference>
<feature type="chain" id="PRO_5034361425" evidence="4">
    <location>
        <begin position="29"/>
        <end position="163"/>
    </location>
</feature>